<dbReference type="NCBIfam" id="TIGR01933">
    <property type="entry name" value="hflK"/>
    <property type="match status" value="1"/>
</dbReference>
<dbReference type="Pfam" id="PF12221">
    <property type="entry name" value="HflK_N"/>
    <property type="match status" value="1"/>
</dbReference>
<keyword evidence="4 6" id="KW-1133">Transmembrane helix</keyword>
<reference evidence="9 10" key="1">
    <citation type="submission" date="2019-03" db="EMBL/GenBank/DDBJ databases">
        <title>Genomic Encyclopedia of Type Strains, Phase IV (KMG-IV): sequencing the most valuable type-strain genomes for metagenomic binning, comparative biology and taxonomic classification.</title>
        <authorList>
            <person name="Goeker M."/>
        </authorList>
    </citation>
    <scope>NUCLEOTIDE SEQUENCE [LARGE SCALE GENOMIC DNA]</scope>
    <source>
        <strain evidence="9 10">DSM 23344</strain>
    </source>
</reference>
<evidence type="ECO:0000256" key="2">
    <source>
        <dbReference type="ARBA" id="ARBA00006971"/>
    </source>
</evidence>
<evidence type="ECO:0000313" key="9">
    <source>
        <dbReference type="EMBL" id="TCO74689.1"/>
    </source>
</evidence>
<feature type="region of interest" description="Disordered" evidence="7">
    <location>
        <begin position="1"/>
        <end position="28"/>
    </location>
</feature>
<dbReference type="InterPro" id="IPR050710">
    <property type="entry name" value="Band7/mec-2_domain"/>
</dbReference>
<keyword evidence="9" id="KW-0378">Hydrolase</keyword>
<evidence type="ECO:0000256" key="7">
    <source>
        <dbReference type="SAM" id="MobiDB-lite"/>
    </source>
</evidence>
<feature type="domain" description="Band 7" evidence="8">
    <location>
        <begin position="77"/>
        <end position="237"/>
    </location>
</feature>
<sequence>MAWNEPGGGGNKPKDPWGGGDQGPPDLDEALKKLQQRLGGLFGGSGGGRGGSGGGGKISGTVLGLVLAGAVVVWGLMGFYQVDEQERGVVLRFGEFNRVAMPGLQWNAPLIDEVIKVNTTKVRAKNFREIMLTQDENIVEVQASVQYVIDDVESFVLDVRSPESSLEQAAQSALRHVVGGMTMDLVLTEGRARVASEMQERLQAYTSAYGTGIRISTVNVDESRPPTQVQGAFDDVIKAREDEERVKSEAQGYANSVVPEARGRAQRQIEEASAYREQVVASATGEASRFNQLLTAYNMAPDVTRERLYIDAVQNVMSKTNKVMVDVEGGNNIMYLPLDKLAERSASSGSQGGRSMQSDAARLRELTDAVTEQLRRDAAMEQNRRGGVR</sequence>
<dbReference type="SMART" id="SM00244">
    <property type="entry name" value="PHB"/>
    <property type="match status" value="1"/>
</dbReference>
<comment type="caution">
    <text evidence="9">The sequence shown here is derived from an EMBL/GenBank/DDBJ whole genome shotgun (WGS) entry which is preliminary data.</text>
</comment>
<evidence type="ECO:0000256" key="1">
    <source>
        <dbReference type="ARBA" id="ARBA00004167"/>
    </source>
</evidence>
<dbReference type="PANTHER" id="PTHR43327">
    <property type="entry name" value="STOMATIN-LIKE PROTEIN 2, MITOCHONDRIAL"/>
    <property type="match status" value="1"/>
</dbReference>
<evidence type="ECO:0000256" key="6">
    <source>
        <dbReference type="RuleBase" id="RU364113"/>
    </source>
</evidence>
<dbReference type="InterPro" id="IPR036013">
    <property type="entry name" value="Band_7/SPFH_dom_sf"/>
</dbReference>
<dbReference type="PANTHER" id="PTHR43327:SF2">
    <property type="entry name" value="MODULATOR OF FTSH PROTEASE HFLK"/>
    <property type="match status" value="1"/>
</dbReference>
<keyword evidence="9" id="KW-0645">Protease</keyword>
<evidence type="ECO:0000256" key="5">
    <source>
        <dbReference type="ARBA" id="ARBA00023136"/>
    </source>
</evidence>
<feature type="compositionally biased region" description="Gly residues" evidence="7">
    <location>
        <begin position="1"/>
        <end position="22"/>
    </location>
</feature>
<dbReference type="GO" id="GO:0006508">
    <property type="term" value="P:proteolysis"/>
    <property type="evidence" value="ECO:0007669"/>
    <property type="project" value="UniProtKB-KW"/>
</dbReference>
<organism evidence="9 10">
    <name type="scientific">Chromatocurvus halotolerans</name>
    <dbReference type="NCBI Taxonomy" id="1132028"/>
    <lineage>
        <taxon>Bacteria</taxon>
        <taxon>Pseudomonadati</taxon>
        <taxon>Pseudomonadota</taxon>
        <taxon>Gammaproteobacteria</taxon>
        <taxon>Cellvibrionales</taxon>
        <taxon>Halieaceae</taxon>
        <taxon>Chromatocurvus</taxon>
    </lineage>
</organism>
<dbReference type="OrthoDB" id="9779595at2"/>
<dbReference type="InterPro" id="IPR001972">
    <property type="entry name" value="Stomatin_HflK_fam"/>
</dbReference>
<dbReference type="EMBL" id="SLWX01000012">
    <property type="protein sequence ID" value="TCO74689.1"/>
    <property type="molecule type" value="Genomic_DNA"/>
</dbReference>
<dbReference type="InterPro" id="IPR020980">
    <property type="entry name" value="Membrane_HflK_N"/>
</dbReference>
<accession>A0A4R2KU94</accession>
<comment type="function">
    <text evidence="6">HflC and HflK could encode or regulate a protease.</text>
</comment>
<dbReference type="CDD" id="cd03404">
    <property type="entry name" value="SPFH_HflK"/>
    <property type="match status" value="1"/>
</dbReference>
<dbReference type="AlphaFoldDB" id="A0A4R2KU94"/>
<comment type="similarity">
    <text evidence="2 6">Belongs to the band 7/mec-2 family. HflK subfamily.</text>
</comment>
<dbReference type="GO" id="GO:0008233">
    <property type="term" value="F:peptidase activity"/>
    <property type="evidence" value="ECO:0007669"/>
    <property type="project" value="UniProtKB-KW"/>
</dbReference>
<evidence type="ECO:0000313" key="10">
    <source>
        <dbReference type="Proteomes" id="UP000294980"/>
    </source>
</evidence>
<dbReference type="Pfam" id="PF01145">
    <property type="entry name" value="Band_7"/>
    <property type="match status" value="1"/>
</dbReference>
<feature type="compositionally biased region" description="Low complexity" evidence="7">
    <location>
        <begin position="344"/>
        <end position="358"/>
    </location>
</feature>
<keyword evidence="10" id="KW-1185">Reference proteome</keyword>
<proteinExistence type="inferred from homology"/>
<gene>
    <name evidence="9" type="ORF">EV688_11248</name>
</gene>
<evidence type="ECO:0000256" key="4">
    <source>
        <dbReference type="ARBA" id="ARBA00022989"/>
    </source>
</evidence>
<protein>
    <recommendedName>
        <fullName evidence="6">Protein HflK</fullName>
    </recommendedName>
</protein>
<comment type="subunit">
    <text evidence="6">HflC and HflK may interact to form a multimeric complex.</text>
</comment>
<dbReference type="PRINTS" id="PR00721">
    <property type="entry name" value="STOMATIN"/>
</dbReference>
<dbReference type="Proteomes" id="UP000294980">
    <property type="component" value="Unassembled WGS sequence"/>
</dbReference>
<keyword evidence="3 6" id="KW-0812">Transmembrane</keyword>
<keyword evidence="5 6" id="KW-0472">Membrane</keyword>
<dbReference type="GO" id="GO:0016020">
    <property type="term" value="C:membrane"/>
    <property type="evidence" value="ECO:0007669"/>
    <property type="project" value="UniProtKB-SubCell"/>
</dbReference>
<dbReference type="InterPro" id="IPR010201">
    <property type="entry name" value="HflK"/>
</dbReference>
<name>A0A4R2KU94_9GAMM</name>
<comment type="subcellular location">
    <subcellularLocation>
        <location evidence="1">Membrane</location>
        <topology evidence="1">Single-pass membrane protein</topology>
    </subcellularLocation>
</comment>
<feature type="region of interest" description="Disordered" evidence="7">
    <location>
        <begin position="344"/>
        <end position="368"/>
    </location>
</feature>
<feature type="transmembrane region" description="Helical" evidence="6">
    <location>
        <begin position="58"/>
        <end position="80"/>
    </location>
</feature>
<evidence type="ECO:0000256" key="3">
    <source>
        <dbReference type="ARBA" id="ARBA00022692"/>
    </source>
</evidence>
<dbReference type="SUPFAM" id="SSF117892">
    <property type="entry name" value="Band 7/SPFH domain"/>
    <property type="match status" value="1"/>
</dbReference>
<dbReference type="InterPro" id="IPR001107">
    <property type="entry name" value="Band_7"/>
</dbReference>
<evidence type="ECO:0000259" key="8">
    <source>
        <dbReference type="SMART" id="SM00244"/>
    </source>
</evidence>
<dbReference type="Gene3D" id="3.30.479.30">
    <property type="entry name" value="Band 7 domain"/>
    <property type="match status" value="1"/>
</dbReference>
<dbReference type="RefSeq" id="WP_117318723.1">
    <property type="nucleotide sequence ID" value="NZ_QQSW01000015.1"/>
</dbReference>